<sequence>MKIINSEWRQILELISILLIFFSSLSCATFHSIDSRVKGNCDITSKQSYQVLYGGTKLNIHFITADTTRDRGGYAKLAAWFGMLDFIPSFLMDTVLVPVTIPWEVAGLYSDTKCKETK</sequence>
<keyword evidence="1" id="KW-0449">Lipoprotein</keyword>
<name>A0A4R9GXK8_9LEPT</name>
<dbReference type="PROSITE" id="PS51257">
    <property type="entry name" value="PROKAR_LIPOPROTEIN"/>
    <property type="match status" value="1"/>
</dbReference>
<dbReference type="OrthoDB" id="9851385at2"/>
<accession>A0A4R9GXK8</accession>
<protein>
    <submittedName>
        <fullName evidence="1">YceK/YidQ family lipoprotein</fullName>
    </submittedName>
</protein>
<evidence type="ECO:0000313" key="1">
    <source>
        <dbReference type="EMBL" id="TGK35342.1"/>
    </source>
</evidence>
<dbReference type="EMBL" id="RQEY01000030">
    <property type="protein sequence ID" value="TGK35342.1"/>
    <property type="molecule type" value="Genomic_DNA"/>
</dbReference>
<proteinExistence type="predicted"/>
<evidence type="ECO:0000313" key="2">
    <source>
        <dbReference type="Proteomes" id="UP000298097"/>
    </source>
</evidence>
<keyword evidence="2" id="KW-1185">Reference proteome</keyword>
<gene>
    <name evidence="1" type="ORF">EHO65_19845</name>
</gene>
<reference evidence="1" key="1">
    <citation type="journal article" date="2019" name="PLoS Negl. Trop. Dis.">
        <title>Revisiting the worldwide diversity of Leptospira species in the environment.</title>
        <authorList>
            <person name="Vincent A.T."/>
            <person name="Schiettekatte O."/>
            <person name="Bourhy P."/>
            <person name="Veyrier F.J."/>
            <person name="Picardeau M."/>
        </authorList>
    </citation>
    <scope>NUCLEOTIDE SEQUENCE [LARGE SCALE GENOMIC DNA]</scope>
    <source>
        <strain evidence="1">201800301</strain>
    </source>
</reference>
<dbReference type="Proteomes" id="UP000298097">
    <property type="component" value="Unassembled WGS sequence"/>
</dbReference>
<comment type="caution">
    <text evidence="1">The sequence shown here is derived from an EMBL/GenBank/DDBJ whole genome shotgun (WGS) entry which is preliminary data.</text>
</comment>
<dbReference type="AlphaFoldDB" id="A0A4R9GXK8"/>
<organism evidence="1 2">
    <name type="scientific">Leptospira andrefontaineae</name>
    <dbReference type="NCBI Taxonomy" id="2484976"/>
    <lineage>
        <taxon>Bacteria</taxon>
        <taxon>Pseudomonadati</taxon>
        <taxon>Spirochaetota</taxon>
        <taxon>Spirochaetia</taxon>
        <taxon>Leptospirales</taxon>
        <taxon>Leptospiraceae</taxon>
        <taxon>Leptospira</taxon>
    </lineage>
</organism>